<reference evidence="1 2" key="1">
    <citation type="journal article" date="2019" name="G3 (Bethesda)">
        <title>Sequencing of a Wild Apple (Malus baccata) Genome Unravels the Differences Between Cultivated and Wild Apple Species Regarding Disease Resistance and Cold Tolerance.</title>
        <authorList>
            <person name="Chen X."/>
        </authorList>
    </citation>
    <scope>NUCLEOTIDE SEQUENCE [LARGE SCALE GENOMIC DNA]</scope>
    <source>
        <strain evidence="2">cv. Shandingzi</strain>
        <tissue evidence="1">Leaves</tissue>
    </source>
</reference>
<sequence length="75" mass="8519">METARVNFLVESSIGDSKKGHSDDAERVTEQVLWICCTISDSLENEEEQGSKRLMVVRQASKRDPGRRLWIAVLI</sequence>
<name>A0A540KGB8_MALBA</name>
<dbReference type="AlphaFoldDB" id="A0A540KGB8"/>
<dbReference type="EMBL" id="VIEB01001310">
    <property type="protein sequence ID" value="TQD73274.1"/>
    <property type="molecule type" value="Genomic_DNA"/>
</dbReference>
<proteinExistence type="predicted"/>
<gene>
    <name evidence="1" type="ORF">C1H46_041191</name>
</gene>
<evidence type="ECO:0000313" key="2">
    <source>
        <dbReference type="Proteomes" id="UP000315295"/>
    </source>
</evidence>
<accession>A0A540KGB8</accession>
<organism evidence="1 2">
    <name type="scientific">Malus baccata</name>
    <name type="common">Siberian crab apple</name>
    <name type="synonym">Pyrus baccata</name>
    <dbReference type="NCBI Taxonomy" id="106549"/>
    <lineage>
        <taxon>Eukaryota</taxon>
        <taxon>Viridiplantae</taxon>
        <taxon>Streptophyta</taxon>
        <taxon>Embryophyta</taxon>
        <taxon>Tracheophyta</taxon>
        <taxon>Spermatophyta</taxon>
        <taxon>Magnoliopsida</taxon>
        <taxon>eudicotyledons</taxon>
        <taxon>Gunneridae</taxon>
        <taxon>Pentapetalae</taxon>
        <taxon>rosids</taxon>
        <taxon>fabids</taxon>
        <taxon>Rosales</taxon>
        <taxon>Rosaceae</taxon>
        <taxon>Amygdaloideae</taxon>
        <taxon>Maleae</taxon>
        <taxon>Malus</taxon>
    </lineage>
</organism>
<dbReference type="Proteomes" id="UP000315295">
    <property type="component" value="Unassembled WGS sequence"/>
</dbReference>
<protein>
    <submittedName>
        <fullName evidence="1">Uncharacterized protein</fullName>
    </submittedName>
</protein>
<comment type="caution">
    <text evidence="1">The sequence shown here is derived from an EMBL/GenBank/DDBJ whole genome shotgun (WGS) entry which is preliminary data.</text>
</comment>
<evidence type="ECO:0000313" key="1">
    <source>
        <dbReference type="EMBL" id="TQD73274.1"/>
    </source>
</evidence>
<keyword evidence="2" id="KW-1185">Reference proteome</keyword>